<dbReference type="EMBL" id="QNTT01000028">
    <property type="protein sequence ID" value="RBA33969.1"/>
    <property type="molecule type" value="Genomic_DNA"/>
</dbReference>
<accession>A0A365P988</accession>
<dbReference type="PROSITE" id="PS50943">
    <property type="entry name" value="HTH_CROC1"/>
    <property type="match status" value="1"/>
</dbReference>
<dbReference type="InterPro" id="IPR001387">
    <property type="entry name" value="Cro/C1-type_HTH"/>
</dbReference>
<evidence type="ECO:0000256" key="1">
    <source>
        <dbReference type="SAM" id="MobiDB-lite"/>
    </source>
</evidence>
<sequence>MFDPPNIGSIMATFAARARTVTDIATSVRDARLAAGMSQADLAAAAHLNRSWVSLFESGHTSNASLSKVLAMMDVLGITIRLSYTVPDSMPLVLESARRPRRSPEESDTVDAPAGDGEALTAAHPAPLAEGALAAARAIRESHRARAIADDLGRRSSDD</sequence>
<gene>
    <name evidence="3" type="ORF">DQ226_11260</name>
</gene>
<feature type="domain" description="HTH cro/C1-type" evidence="2">
    <location>
        <begin position="28"/>
        <end position="83"/>
    </location>
</feature>
<evidence type="ECO:0000313" key="4">
    <source>
        <dbReference type="Proteomes" id="UP000252187"/>
    </source>
</evidence>
<dbReference type="SUPFAM" id="SSF47413">
    <property type="entry name" value="lambda repressor-like DNA-binding domains"/>
    <property type="match status" value="1"/>
</dbReference>
<comment type="caution">
    <text evidence="3">The sequence shown here is derived from an EMBL/GenBank/DDBJ whole genome shotgun (WGS) entry which is preliminary data.</text>
</comment>
<evidence type="ECO:0000313" key="3">
    <source>
        <dbReference type="EMBL" id="RBA33969.1"/>
    </source>
</evidence>
<name>A0A365P988_9ACTN</name>
<feature type="region of interest" description="Disordered" evidence="1">
    <location>
        <begin position="96"/>
        <end position="125"/>
    </location>
</feature>
<dbReference type="AlphaFoldDB" id="A0A365P988"/>
<evidence type="ECO:0000259" key="2">
    <source>
        <dbReference type="PROSITE" id="PS50943"/>
    </source>
</evidence>
<feature type="compositionally biased region" description="Basic and acidic residues" evidence="1">
    <location>
        <begin position="96"/>
        <end position="105"/>
    </location>
</feature>
<dbReference type="InterPro" id="IPR010982">
    <property type="entry name" value="Lambda_DNA-bd_dom_sf"/>
</dbReference>
<dbReference type="SMART" id="SM00530">
    <property type="entry name" value="HTH_XRE"/>
    <property type="match status" value="1"/>
</dbReference>
<dbReference type="GO" id="GO:0003677">
    <property type="term" value="F:DNA binding"/>
    <property type="evidence" value="ECO:0007669"/>
    <property type="project" value="InterPro"/>
</dbReference>
<dbReference type="Gene3D" id="1.10.260.40">
    <property type="entry name" value="lambda repressor-like DNA-binding domains"/>
    <property type="match status" value="1"/>
</dbReference>
<dbReference type="Pfam" id="PF13560">
    <property type="entry name" value="HTH_31"/>
    <property type="match status" value="1"/>
</dbReference>
<protein>
    <recommendedName>
        <fullName evidence="2">HTH cro/C1-type domain-containing protein</fullName>
    </recommendedName>
</protein>
<dbReference type="Proteomes" id="UP000252187">
    <property type="component" value="Unassembled WGS sequence"/>
</dbReference>
<proteinExistence type="predicted"/>
<organism evidence="3 4">
    <name type="scientific">Dietzia maris</name>
    <dbReference type="NCBI Taxonomy" id="37915"/>
    <lineage>
        <taxon>Bacteria</taxon>
        <taxon>Bacillati</taxon>
        <taxon>Actinomycetota</taxon>
        <taxon>Actinomycetes</taxon>
        <taxon>Mycobacteriales</taxon>
        <taxon>Dietziaceae</taxon>
        <taxon>Dietzia</taxon>
    </lineage>
</organism>
<reference evidence="3 4" key="1">
    <citation type="submission" date="2018-06" db="EMBL/GenBank/DDBJ databases">
        <title>Whole genome sequencing of four bacterial strains from South Shetland trench revealing bio-synthetic gene clusters.</title>
        <authorList>
            <person name="Abdel-Mageed W.M."/>
            <person name="Lehri B."/>
            <person name="Jarmusch S.A."/>
            <person name="Miranda K."/>
            <person name="Goodfellow M."/>
            <person name="Jaspars M."/>
            <person name="Karlyshev A.V."/>
        </authorList>
    </citation>
    <scope>NUCLEOTIDE SEQUENCE [LARGE SCALE GENOMIC DNA]</scope>
    <source>
        <strain evidence="3 4">SST1</strain>
    </source>
</reference>
<dbReference type="CDD" id="cd00093">
    <property type="entry name" value="HTH_XRE"/>
    <property type="match status" value="1"/>
</dbReference>